<dbReference type="Gene3D" id="2.60.40.150">
    <property type="entry name" value="C2 domain"/>
    <property type="match status" value="1"/>
</dbReference>
<evidence type="ECO:0000256" key="3">
    <source>
        <dbReference type="ARBA" id="ARBA00022963"/>
    </source>
</evidence>
<feature type="domain" description="C2" evidence="8">
    <location>
        <begin position="927"/>
        <end position="1085"/>
    </location>
</feature>
<proteinExistence type="predicted"/>
<dbReference type="CDD" id="cd00275">
    <property type="entry name" value="C2_PLC_like"/>
    <property type="match status" value="1"/>
</dbReference>
<feature type="domain" description="PI-PLC Y-box" evidence="9">
    <location>
        <begin position="800"/>
        <end position="920"/>
    </location>
</feature>
<dbReference type="CDD" id="cd08598">
    <property type="entry name" value="PI-PLC1c_yeast"/>
    <property type="match status" value="1"/>
</dbReference>
<feature type="compositionally biased region" description="Polar residues" evidence="7">
    <location>
        <begin position="741"/>
        <end position="753"/>
    </location>
</feature>
<feature type="compositionally biased region" description="Low complexity" evidence="7">
    <location>
        <begin position="754"/>
        <end position="775"/>
    </location>
</feature>
<dbReference type="Proteomes" id="UP000281245">
    <property type="component" value="Unassembled WGS sequence"/>
</dbReference>
<feature type="region of interest" description="Disordered" evidence="7">
    <location>
        <begin position="1"/>
        <end position="44"/>
    </location>
</feature>
<feature type="compositionally biased region" description="Low complexity" evidence="7">
    <location>
        <begin position="20"/>
        <end position="40"/>
    </location>
</feature>
<dbReference type="PROSITE" id="PS50008">
    <property type="entry name" value="PIPLC_Y_DOMAIN"/>
    <property type="match status" value="1"/>
</dbReference>
<feature type="compositionally biased region" description="Polar residues" evidence="7">
    <location>
        <begin position="81"/>
        <end position="97"/>
    </location>
</feature>
<dbReference type="EMBL" id="QWIJ01000058">
    <property type="protein sequence ID" value="RMX88710.1"/>
    <property type="molecule type" value="Genomic_DNA"/>
</dbReference>
<dbReference type="InterPro" id="IPR035892">
    <property type="entry name" value="C2_domain_sf"/>
</dbReference>
<feature type="region of interest" description="Disordered" evidence="7">
    <location>
        <begin position="699"/>
        <end position="795"/>
    </location>
</feature>
<feature type="region of interest" description="Disordered" evidence="7">
    <location>
        <begin position="1129"/>
        <end position="1170"/>
    </location>
</feature>
<feature type="compositionally biased region" description="Basic and acidic residues" evidence="7">
    <location>
        <begin position="1142"/>
        <end position="1154"/>
    </location>
</feature>
<organism evidence="10 11">
    <name type="scientific">Hortaea werneckii</name>
    <name type="common">Black yeast</name>
    <name type="synonym">Cladosporium werneckii</name>
    <dbReference type="NCBI Taxonomy" id="91943"/>
    <lineage>
        <taxon>Eukaryota</taxon>
        <taxon>Fungi</taxon>
        <taxon>Dikarya</taxon>
        <taxon>Ascomycota</taxon>
        <taxon>Pezizomycotina</taxon>
        <taxon>Dothideomycetes</taxon>
        <taxon>Dothideomycetidae</taxon>
        <taxon>Mycosphaerellales</taxon>
        <taxon>Teratosphaeriaceae</taxon>
        <taxon>Hortaea</taxon>
    </lineage>
</organism>
<dbReference type="SUPFAM" id="SSF50729">
    <property type="entry name" value="PH domain-like"/>
    <property type="match status" value="1"/>
</dbReference>
<feature type="compositionally biased region" description="Polar residues" evidence="7">
    <location>
        <begin position="1159"/>
        <end position="1170"/>
    </location>
</feature>
<dbReference type="InterPro" id="IPR000909">
    <property type="entry name" value="PLipase_C_PInositol-sp_X_dom"/>
</dbReference>
<gene>
    <name evidence="10" type="ORF">D0869_01425</name>
</gene>
<accession>A0A3M6XDW6</accession>
<dbReference type="EC" id="3.1.4.11" evidence="1 6"/>
<keyword evidence="4 6" id="KW-0443">Lipid metabolism</keyword>
<dbReference type="SUPFAM" id="SSF47473">
    <property type="entry name" value="EF-hand"/>
    <property type="match status" value="1"/>
</dbReference>
<dbReference type="PANTHER" id="PTHR10336:SF36">
    <property type="entry name" value="1-PHOSPHATIDYLINOSITOL 4,5-BISPHOSPHATE PHOSPHODIESTERASE BETA-4"/>
    <property type="match status" value="1"/>
</dbReference>
<evidence type="ECO:0000256" key="1">
    <source>
        <dbReference type="ARBA" id="ARBA00012368"/>
    </source>
</evidence>
<sequence>MNMRPALRHSRSTDPRQDAASRSASPATTPKATAPPTSSPYFNNSAAMTVAPAMTISASSSTRGSPLHALKAASVAPDASPENTLSPQSYSSPSTIPRSVMPERSFSDRFSDRRSERSPSPNTRIPPPNALAEAMNTKSPGLIRRLSRGASNRLRRRASTNHSMRLRDQSAGPVLIRRRSDSNGAGDISDFELDSVTTAEDPAEEEATSMVSELHEAVTNMSFGRENALGIVSSRPSDVSSVFEGGIAPVNPTSLQHGTDVIKLTKKKRKAIKLWLDPNLARICWHPHKPDKSFFVDDVLEVRKGVESRNARDDIQIPKEDESRLLTIVYALPERERGQTRKTMHILVSELHMKQWTDVLNDVFRKRVASMDALSSSRDKSEKSMEMLWQKVMGRKADQADQLLTLDDARQVCRDLEINCDHRTVEAHFRKCDRENSGLLTVAQYRAFVNSFKERKDIQHLYRNIKHGLLDADLDLKEFLDFLKHDQYVDVDKERSYWEGVFDRLARPASNRAQLPDAEPVPGQKMLTLQGFQHFLTSGYNSPLSAAGSDSTLDRPLNEYFISSSHNTYLIGRQIKGTSSVDGYIEALLEGCRCIEIDCWDGDDGRPMVTHGRTLSTKVAFEDCVSVVAKHAFASSPYPLIVSLEVHCSAEQQNTMVDLMVQYFASMLITEPITPNAAMLPSPEELKYKIIVKVKAAETPTAEQPPVVVDSSNGRRRARSLTSNMIRSPSVEKQAIMPSPMVSSPGTTSPTEFGTTSCTSRGSTTSGPTMTPNSSADDSDEGPVPDRPKKRKTSKIIPKLAHLGVYTQGITFRGWEDPNAKTYNHIFSFSEDTFARHTARKNHEGKAALEKHNQLHLMRVYPSARRYASDNFNPLNVWRRGVQMAALNWQTYDVHHQVNRAMFAAGSDRLGYVLKPEELRHAKHLPITDTIAEAPGRREKRGRKLIRFTVDILSAQRLPRPRNQNVDAGMNPYIEFEMYSAEDKAQGIAAGAGGTDASESDGFSGIGAPLRKRTKVCLGNGFDPEFNQPLELSLVTKFPGLVFVRWTVWNQSNDRSKYPNNILLATFTAKLSSLQQGYRHLPLFNPQGEQYAFAKLFVRIKKEAPIALHEEDNAKGYIESRASRAEVRTERSWPRRIFSRNPSERGKRDLDSDQRGMLSRTSSMDRSLTG</sequence>
<feature type="region of interest" description="Disordered" evidence="7">
    <location>
        <begin position="56"/>
        <end position="205"/>
    </location>
</feature>
<dbReference type="SUPFAM" id="SSF51695">
    <property type="entry name" value="PLC-like phosphodiesterases"/>
    <property type="match status" value="1"/>
</dbReference>
<evidence type="ECO:0000256" key="4">
    <source>
        <dbReference type="ARBA" id="ARBA00023098"/>
    </source>
</evidence>
<keyword evidence="5" id="KW-0807">Transducer</keyword>
<dbReference type="AlphaFoldDB" id="A0A3M6XDW6"/>
<evidence type="ECO:0000313" key="10">
    <source>
        <dbReference type="EMBL" id="RMX88710.1"/>
    </source>
</evidence>
<dbReference type="SUPFAM" id="SSF49562">
    <property type="entry name" value="C2 domain (Calcium/lipid-binding domain, CaLB)"/>
    <property type="match status" value="1"/>
</dbReference>
<feature type="compositionally biased region" description="Basic and acidic residues" evidence="7">
    <location>
        <begin position="105"/>
        <end position="117"/>
    </location>
</feature>
<dbReference type="GO" id="GO:0051209">
    <property type="term" value="P:release of sequestered calcium ion into cytosol"/>
    <property type="evidence" value="ECO:0007669"/>
    <property type="project" value="TreeGrafter"/>
</dbReference>
<dbReference type="Pfam" id="PF00387">
    <property type="entry name" value="PI-PLC-Y"/>
    <property type="match status" value="1"/>
</dbReference>
<dbReference type="VEuPathDB" id="FungiDB:BTJ68_13362"/>
<comment type="caution">
    <text evidence="10">The sequence shown here is derived from an EMBL/GenBank/DDBJ whole genome shotgun (WGS) entry which is preliminary data.</text>
</comment>
<dbReference type="InterPro" id="IPR001192">
    <property type="entry name" value="PI-PLC_fam"/>
</dbReference>
<evidence type="ECO:0000256" key="5">
    <source>
        <dbReference type="ARBA" id="ARBA00023224"/>
    </source>
</evidence>
<dbReference type="InterPro" id="IPR000008">
    <property type="entry name" value="C2_dom"/>
</dbReference>
<dbReference type="Gene3D" id="3.20.20.190">
    <property type="entry name" value="Phosphatidylinositol (PI) phosphodiesterase"/>
    <property type="match status" value="2"/>
</dbReference>
<evidence type="ECO:0000256" key="2">
    <source>
        <dbReference type="ARBA" id="ARBA00022801"/>
    </source>
</evidence>
<dbReference type="PROSITE" id="PS50004">
    <property type="entry name" value="C2"/>
    <property type="match status" value="1"/>
</dbReference>
<evidence type="ECO:0000259" key="9">
    <source>
        <dbReference type="PROSITE" id="PS50008"/>
    </source>
</evidence>
<protein>
    <recommendedName>
        <fullName evidence="1 6">Phosphoinositide phospholipase C</fullName>
        <ecNumber evidence="1 6">3.1.4.11</ecNumber>
    </recommendedName>
</protein>
<evidence type="ECO:0000256" key="6">
    <source>
        <dbReference type="RuleBase" id="RU361133"/>
    </source>
</evidence>
<evidence type="ECO:0000313" key="11">
    <source>
        <dbReference type="Proteomes" id="UP000281245"/>
    </source>
</evidence>
<keyword evidence="2 6" id="KW-0378">Hydrolase</keyword>
<dbReference type="InterPro" id="IPR001711">
    <property type="entry name" value="PLipase_C_Pinositol-sp_Y"/>
</dbReference>
<dbReference type="Pfam" id="PF00388">
    <property type="entry name" value="PI-PLC-X"/>
    <property type="match status" value="1"/>
</dbReference>
<dbReference type="InterPro" id="IPR011992">
    <property type="entry name" value="EF-hand-dom_pair"/>
</dbReference>
<dbReference type="PANTHER" id="PTHR10336">
    <property type="entry name" value="PHOSPHOINOSITIDE-SPECIFIC PHOSPHOLIPASE C FAMILY PROTEIN"/>
    <property type="match status" value="1"/>
</dbReference>
<comment type="catalytic activity">
    <reaction evidence="6">
        <text>a 1,2-diacyl-sn-glycero-3-phospho-(1D-myo-inositol-4,5-bisphosphate) + H2O = 1D-myo-inositol 1,4,5-trisphosphate + a 1,2-diacyl-sn-glycerol + H(+)</text>
        <dbReference type="Rhea" id="RHEA:33179"/>
        <dbReference type="ChEBI" id="CHEBI:15377"/>
        <dbReference type="ChEBI" id="CHEBI:15378"/>
        <dbReference type="ChEBI" id="CHEBI:17815"/>
        <dbReference type="ChEBI" id="CHEBI:58456"/>
        <dbReference type="ChEBI" id="CHEBI:203600"/>
        <dbReference type="EC" id="3.1.4.11"/>
    </reaction>
</comment>
<evidence type="ECO:0000256" key="7">
    <source>
        <dbReference type="SAM" id="MobiDB-lite"/>
    </source>
</evidence>
<dbReference type="GO" id="GO:0048015">
    <property type="term" value="P:phosphatidylinositol-mediated signaling"/>
    <property type="evidence" value="ECO:0007669"/>
    <property type="project" value="TreeGrafter"/>
</dbReference>
<feature type="compositionally biased region" description="Basic residues" evidence="7">
    <location>
        <begin position="1"/>
        <end position="10"/>
    </location>
</feature>
<dbReference type="InterPro" id="IPR011993">
    <property type="entry name" value="PH-like_dom_sf"/>
</dbReference>
<dbReference type="SMART" id="SM00149">
    <property type="entry name" value="PLCYc"/>
    <property type="match status" value="1"/>
</dbReference>
<name>A0A3M6XDW6_HORWE</name>
<dbReference type="GO" id="GO:0016042">
    <property type="term" value="P:lipid catabolic process"/>
    <property type="evidence" value="ECO:0007669"/>
    <property type="project" value="UniProtKB-KW"/>
</dbReference>
<dbReference type="SMART" id="SM00148">
    <property type="entry name" value="PLCXc"/>
    <property type="match status" value="1"/>
</dbReference>
<dbReference type="InterPro" id="IPR017946">
    <property type="entry name" value="PLC-like_Pdiesterase_TIM-brl"/>
</dbReference>
<dbReference type="PROSITE" id="PS50007">
    <property type="entry name" value="PIPLC_X_DOMAIN"/>
    <property type="match status" value="1"/>
</dbReference>
<dbReference type="OrthoDB" id="269822at2759"/>
<dbReference type="SMART" id="SM00239">
    <property type="entry name" value="C2"/>
    <property type="match status" value="1"/>
</dbReference>
<evidence type="ECO:0000259" key="8">
    <source>
        <dbReference type="PROSITE" id="PS50004"/>
    </source>
</evidence>
<reference evidence="10 11" key="1">
    <citation type="journal article" date="2018" name="BMC Genomics">
        <title>Genomic evidence for intraspecific hybridization in a clonal and extremely halotolerant yeast.</title>
        <authorList>
            <person name="Gostincar C."/>
            <person name="Stajich J.E."/>
            <person name="Zupancic J."/>
            <person name="Zalar P."/>
            <person name="Gunde-Cimerman N."/>
        </authorList>
    </citation>
    <scope>NUCLEOTIDE SEQUENCE [LARGE SCALE GENOMIC DNA]</scope>
    <source>
        <strain evidence="10 11">EXF-6656</strain>
    </source>
</reference>
<dbReference type="PRINTS" id="PR00390">
    <property type="entry name" value="PHPHLIPASEC"/>
</dbReference>
<dbReference type="Gene3D" id="2.30.29.30">
    <property type="entry name" value="Pleckstrin-homology domain (PH domain)/Phosphotyrosine-binding domain (PTB)"/>
    <property type="match status" value="1"/>
</dbReference>
<keyword evidence="3 6" id="KW-0442">Lipid degradation</keyword>
<dbReference type="GO" id="GO:0004435">
    <property type="term" value="F:phosphatidylinositol-4,5-bisphosphate phospholipase C activity"/>
    <property type="evidence" value="ECO:0007669"/>
    <property type="project" value="UniProtKB-EC"/>
</dbReference>